<evidence type="ECO:0000259" key="5">
    <source>
        <dbReference type="PROSITE" id="PS50901"/>
    </source>
</evidence>
<dbReference type="CDD" id="cd01127">
    <property type="entry name" value="TrwB_TraG_TraD_VirD4"/>
    <property type="match status" value="1"/>
</dbReference>
<dbReference type="Pfam" id="PF01580">
    <property type="entry name" value="FtsK_SpoIIIE"/>
    <property type="match status" value="1"/>
</dbReference>
<dbReference type="PANTHER" id="PTHR22683">
    <property type="entry name" value="SPORULATION PROTEIN RELATED"/>
    <property type="match status" value="1"/>
</dbReference>
<evidence type="ECO:0000256" key="2">
    <source>
        <dbReference type="ARBA" id="ARBA00022840"/>
    </source>
</evidence>
<evidence type="ECO:0000256" key="4">
    <source>
        <dbReference type="PROSITE-ProRule" id="PRU00289"/>
    </source>
</evidence>
<dbReference type="InterPro" id="IPR038726">
    <property type="entry name" value="PDDEXK_AddAB-type"/>
</dbReference>
<accession>A0ABS6RYM0</accession>
<name>A0ABS6RYM0_9BACT</name>
<organism evidence="6 7">
    <name type="scientific">Candidatus Magnetobacterium casense</name>
    <dbReference type="NCBI Taxonomy" id="1455061"/>
    <lineage>
        <taxon>Bacteria</taxon>
        <taxon>Pseudomonadati</taxon>
        <taxon>Nitrospirota</taxon>
        <taxon>Thermodesulfovibrionia</taxon>
        <taxon>Thermodesulfovibrionales</taxon>
        <taxon>Candidatus Magnetobacteriaceae</taxon>
        <taxon>Candidatus Magnetobacterium</taxon>
    </lineage>
</organism>
<dbReference type="PANTHER" id="PTHR22683:SF41">
    <property type="entry name" value="DNA TRANSLOCASE FTSK"/>
    <property type="match status" value="1"/>
</dbReference>
<dbReference type="InterPro" id="IPR050206">
    <property type="entry name" value="FtsK/SpoIIIE/SftA"/>
</dbReference>
<evidence type="ECO:0000256" key="1">
    <source>
        <dbReference type="ARBA" id="ARBA00022741"/>
    </source>
</evidence>
<dbReference type="InterPro" id="IPR041027">
    <property type="entry name" value="FtsK_alpha"/>
</dbReference>
<dbReference type="Pfam" id="PF17854">
    <property type="entry name" value="FtsK_alpha"/>
    <property type="match status" value="1"/>
</dbReference>
<keyword evidence="3" id="KW-0238">DNA-binding</keyword>
<evidence type="ECO:0000313" key="7">
    <source>
        <dbReference type="Proteomes" id="UP001196980"/>
    </source>
</evidence>
<proteinExistence type="predicted"/>
<feature type="binding site" evidence="4">
    <location>
        <begin position="375"/>
        <end position="382"/>
    </location>
    <ligand>
        <name>ATP</name>
        <dbReference type="ChEBI" id="CHEBI:30616"/>
    </ligand>
</feature>
<dbReference type="InterPro" id="IPR002543">
    <property type="entry name" value="FtsK_dom"/>
</dbReference>
<dbReference type="Proteomes" id="UP001196980">
    <property type="component" value="Unassembled WGS sequence"/>
</dbReference>
<keyword evidence="1 4" id="KW-0547">Nucleotide-binding</keyword>
<sequence length="598" mass="66471">MAVKTINVSQLKCACLDTKWRNEWLRGNNPSTDCTRGGGPFPVQGTAFHKMAADFVDWLTEAKSRKAAAALNDGDRLWGEMYERFAAKKINEIIDQGQVESAYHLSRCLTVFCEHLAELRKRTEGFKSWQDVFLAKEASVKDVHFSFGDNAVFVSGKIDAVRTNPQYQREIVDYKLSRGDNMKHDMLQIAIYARLLAMTNPALKFHGTIEYYLPKLDKVSFTADELNGIFTEIIAPVLRELAGGTIDLSDDIKSFYEQFKLSVEVIGKVEAPQLVRYKLRPADGLKIVKLAGLADDLKVRFGLSNAPLISPEGGFVAIDILKETPDTVSWRDIVNTPEYKADKSPVSFPVGIGIDNNVIIADFANPNMCHALVAGTSGSGKSEFLKSMVASLIAKNKPHNLKLIIIDPKKVTFAAKEFESAKCQYQPENEDDYGSSTIVCLEKAVEEMEARLNQFASEGFDCLNARLKAGKEDIPFYIIIIDEFGDIIMTLTKDKKKLFESLITRLAQKGRAAGLHLVLTTQHPVKEIVTGLIKANLPLKICLRVTKALYSQIVINEGGAEALLGRGDLLCVRGKGIERGQSPFITSYELTQLFVERQ</sequence>
<dbReference type="RefSeq" id="WP_218252376.1">
    <property type="nucleotide sequence ID" value="NZ_JABXWD010000145.1"/>
</dbReference>
<evidence type="ECO:0000313" key="6">
    <source>
        <dbReference type="EMBL" id="MBV6341747.1"/>
    </source>
</evidence>
<dbReference type="PROSITE" id="PS50901">
    <property type="entry name" value="FTSK"/>
    <property type="match status" value="1"/>
</dbReference>
<dbReference type="EMBL" id="JABXWD010000145">
    <property type="protein sequence ID" value="MBV6341747.1"/>
    <property type="molecule type" value="Genomic_DNA"/>
</dbReference>
<reference evidence="6 7" key="1">
    <citation type="journal article" date="2020" name="J Geophys Res Biogeosci">
        <title>Magnetotaxis as an Adaptation to Enable Bacterial Shuttling of Microbial Sulfur and Sulfur Cycling Across Aquatic Oxic#Anoxic Interfaces.</title>
        <authorList>
            <person name="Li J."/>
            <person name="Liu P."/>
            <person name="Wang J."/>
            <person name="Roberts A.P."/>
            <person name="Pan Y."/>
        </authorList>
    </citation>
    <scope>NUCLEOTIDE SEQUENCE [LARGE SCALE GENOMIC DNA]</scope>
    <source>
        <strain evidence="6 7">MYR-1_YQ</strain>
    </source>
</reference>
<keyword evidence="7" id="KW-1185">Reference proteome</keyword>
<feature type="domain" description="FtsK" evidence="5">
    <location>
        <begin position="355"/>
        <end position="552"/>
    </location>
</feature>
<comment type="caution">
    <text evidence="6">The sequence shown here is derived from an EMBL/GenBank/DDBJ whole genome shotgun (WGS) entry which is preliminary data.</text>
</comment>
<dbReference type="Pfam" id="PF12705">
    <property type="entry name" value="PDDEXK_1"/>
    <property type="match status" value="1"/>
</dbReference>
<protein>
    <submittedName>
        <fullName evidence="6">PD-(D/E)XK nuclease family protein</fullName>
    </submittedName>
</protein>
<evidence type="ECO:0000256" key="3">
    <source>
        <dbReference type="ARBA" id="ARBA00023125"/>
    </source>
</evidence>
<keyword evidence="2 4" id="KW-0067">ATP-binding</keyword>
<gene>
    <name evidence="6" type="ORF">HWQ67_09125</name>
</gene>